<protein>
    <submittedName>
        <fullName evidence="2">Uncharacterized protein</fullName>
    </submittedName>
</protein>
<evidence type="ECO:0000313" key="2">
    <source>
        <dbReference type="EMBL" id="CAK9197698.1"/>
    </source>
</evidence>
<dbReference type="InterPro" id="IPR029488">
    <property type="entry name" value="Hmw/CFAP97"/>
</dbReference>
<evidence type="ECO:0000256" key="1">
    <source>
        <dbReference type="ARBA" id="ARBA00008315"/>
    </source>
</evidence>
<dbReference type="EMBL" id="OZ019903">
    <property type="protein sequence ID" value="CAK9197698.1"/>
    <property type="molecule type" value="Genomic_DNA"/>
</dbReference>
<comment type="similarity">
    <text evidence="1">Belongs to the CFAP97 family.</text>
</comment>
<evidence type="ECO:0000313" key="3">
    <source>
        <dbReference type="Proteomes" id="UP001497512"/>
    </source>
</evidence>
<accession>A0ABP0TIU4</accession>
<keyword evidence="3" id="KW-1185">Reference proteome</keyword>
<name>A0ABP0TIU4_9BRYO</name>
<organism evidence="2 3">
    <name type="scientific">Sphagnum troendelagicum</name>
    <dbReference type="NCBI Taxonomy" id="128251"/>
    <lineage>
        <taxon>Eukaryota</taxon>
        <taxon>Viridiplantae</taxon>
        <taxon>Streptophyta</taxon>
        <taxon>Embryophyta</taxon>
        <taxon>Bryophyta</taxon>
        <taxon>Sphagnophytina</taxon>
        <taxon>Sphagnopsida</taxon>
        <taxon>Sphagnales</taxon>
        <taxon>Sphagnaceae</taxon>
        <taxon>Sphagnum</taxon>
    </lineage>
</organism>
<dbReference type="Pfam" id="PF13879">
    <property type="entry name" value="Hmw_CFAP97"/>
    <property type="match status" value="1"/>
</dbReference>
<proteinExistence type="inferred from homology"/>
<sequence length="126" mass="15265">MDGALAYYVSTGTSNKSSKAVETENRNRKFTKENSWVKFEHSKELKSHQERVRKMKPCIHTTSTIVNHPRPFQSHIRKRDLMQEDKLRLIEKQNYQLLKRLRYIHKTYSLYMPKKRYYLIRGEAFK</sequence>
<gene>
    <name evidence="2" type="ORF">CSSPTR1EN2_LOCUS4104</name>
</gene>
<dbReference type="Proteomes" id="UP001497512">
    <property type="component" value="Chromosome 11"/>
</dbReference>
<reference evidence="2" key="1">
    <citation type="submission" date="2024-02" db="EMBL/GenBank/DDBJ databases">
        <authorList>
            <consortium name="ELIXIR-Norway"/>
            <consortium name="Elixir Norway"/>
        </authorList>
    </citation>
    <scope>NUCLEOTIDE SEQUENCE</scope>
</reference>